<keyword evidence="1" id="KW-0732">Signal</keyword>
<evidence type="ECO:0000313" key="2">
    <source>
        <dbReference type="EMBL" id="RRT69532.1"/>
    </source>
</evidence>
<evidence type="ECO:0000313" key="3">
    <source>
        <dbReference type="Proteomes" id="UP000287651"/>
    </source>
</evidence>
<protein>
    <submittedName>
        <fullName evidence="2">Uncharacterized protein</fullName>
    </submittedName>
</protein>
<dbReference type="Proteomes" id="UP000287651">
    <property type="component" value="Unassembled WGS sequence"/>
</dbReference>
<name>A0A427A003_ENSVE</name>
<comment type="caution">
    <text evidence="2">The sequence shown here is derived from an EMBL/GenBank/DDBJ whole genome shotgun (WGS) entry which is preliminary data.</text>
</comment>
<feature type="chain" id="PRO_5019502849" evidence="1">
    <location>
        <begin position="29"/>
        <end position="149"/>
    </location>
</feature>
<evidence type="ECO:0000256" key="1">
    <source>
        <dbReference type="SAM" id="SignalP"/>
    </source>
</evidence>
<dbReference type="AlphaFoldDB" id="A0A427A003"/>
<reference evidence="2 3" key="1">
    <citation type="journal article" date="2014" name="Agronomy (Basel)">
        <title>A Draft Genome Sequence for Ensete ventricosum, the Drought-Tolerant Tree Against Hunger.</title>
        <authorList>
            <person name="Harrison J."/>
            <person name="Moore K.A."/>
            <person name="Paszkiewicz K."/>
            <person name="Jones T."/>
            <person name="Grant M."/>
            <person name="Ambacheew D."/>
            <person name="Muzemil S."/>
            <person name="Studholme D.J."/>
        </authorList>
    </citation>
    <scope>NUCLEOTIDE SEQUENCE [LARGE SCALE GENOMIC DNA]</scope>
</reference>
<accession>A0A427A003</accession>
<feature type="signal peptide" evidence="1">
    <location>
        <begin position="1"/>
        <end position="28"/>
    </location>
</feature>
<sequence>MQQNICCISYVFDHTLLLIALSLPPCLSDVTVKALDTSLPDPSPSSSSNAPALPCRTVASLVAQSPYSLAPVGVLVRGRPLLSSRCHTIASAKKILECHRSSRRIAAVSSLTLEVPVSCSTTLSHQSQSPSPECSYSAPESCTQLRCLA</sequence>
<dbReference type="EMBL" id="AMZH03004312">
    <property type="protein sequence ID" value="RRT69532.1"/>
    <property type="molecule type" value="Genomic_DNA"/>
</dbReference>
<proteinExistence type="predicted"/>
<organism evidence="2 3">
    <name type="scientific">Ensete ventricosum</name>
    <name type="common">Abyssinian banana</name>
    <name type="synonym">Musa ensete</name>
    <dbReference type="NCBI Taxonomy" id="4639"/>
    <lineage>
        <taxon>Eukaryota</taxon>
        <taxon>Viridiplantae</taxon>
        <taxon>Streptophyta</taxon>
        <taxon>Embryophyta</taxon>
        <taxon>Tracheophyta</taxon>
        <taxon>Spermatophyta</taxon>
        <taxon>Magnoliopsida</taxon>
        <taxon>Liliopsida</taxon>
        <taxon>Zingiberales</taxon>
        <taxon>Musaceae</taxon>
        <taxon>Ensete</taxon>
    </lineage>
</organism>
<gene>
    <name evidence="2" type="ORF">B296_00028551</name>
</gene>